<dbReference type="Proteomes" id="UP000295793">
    <property type="component" value="Unassembled WGS sequence"/>
</dbReference>
<keyword evidence="2" id="KW-1185">Reference proteome</keyword>
<organism evidence="1 2">
    <name type="scientific">Reinekea marinisedimentorum</name>
    <dbReference type="NCBI Taxonomy" id="230495"/>
    <lineage>
        <taxon>Bacteria</taxon>
        <taxon>Pseudomonadati</taxon>
        <taxon>Pseudomonadota</taxon>
        <taxon>Gammaproteobacteria</taxon>
        <taxon>Oceanospirillales</taxon>
        <taxon>Saccharospirillaceae</taxon>
        <taxon>Reinekea</taxon>
    </lineage>
</organism>
<dbReference type="RefSeq" id="WP_132698764.1">
    <property type="nucleotide sequence ID" value="NZ_SLZR01000001.1"/>
</dbReference>
<reference evidence="1 2" key="1">
    <citation type="submission" date="2019-03" db="EMBL/GenBank/DDBJ databases">
        <title>Genomic Encyclopedia of Archaeal and Bacterial Type Strains, Phase II (KMG-II): from individual species to whole genera.</title>
        <authorList>
            <person name="Goeker M."/>
        </authorList>
    </citation>
    <scope>NUCLEOTIDE SEQUENCE [LARGE SCALE GENOMIC DNA]</scope>
    <source>
        <strain evidence="1 2">DSM 15388</strain>
    </source>
</reference>
<evidence type="ECO:0000313" key="2">
    <source>
        <dbReference type="Proteomes" id="UP000295793"/>
    </source>
</evidence>
<sequence length="401" mass="45038">MDGLKTDDLGRILGLFSPWTVKSTEFDERSNSLVIELTKSEDRKRFGLIQPKPAAERICKRWHHVPLGRCRCQIEVNLPASELAELRNGLPPAFLGTASQYVTRELADRIRLAHSAGLHAGLISELLGLSTEMAEAEIRLLEAAQAIQPSTALLPLESSSIWLNILTDTQPLSTTMLPLKLLLSRLKLDVAKDPGRALHKSVLELRTFFVLNSHQLTAELNQLGVYPAKHTQAGQQKQKLKLILPGSGSHLWHQLLTGERTLKTESMPLKLCLAQQKRAYRSGPGDAERAEAIRNLQQFFRHNAQSLVSELKTLTGWARQQPSSPILLPAIEHQVWQSILLDDQLLASEKINYRLLVSRLKNKYRRTGDRDCLLQLRDFFNQNASTMAAEIQTINRLADGQ</sequence>
<gene>
    <name evidence="1" type="ORF">BCF53_10194</name>
</gene>
<name>A0A4R3IBB4_9GAMM</name>
<dbReference type="AlphaFoldDB" id="A0A4R3IBB4"/>
<evidence type="ECO:0000313" key="1">
    <source>
        <dbReference type="EMBL" id="TCS43751.1"/>
    </source>
</evidence>
<accession>A0A4R3IBB4</accession>
<comment type="caution">
    <text evidence="1">The sequence shown here is derived from an EMBL/GenBank/DDBJ whole genome shotgun (WGS) entry which is preliminary data.</text>
</comment>
<proteinExistence type="predicted"/>
<dbReference type="OrthoDB" id="6193447at2"/>
<dbReference type="EMBL" id="SLZR01000001">
    <property type="protein sequence ID" value="TCS43751.1"/>
    <property type="molecule type" value="Genomic_DNA"/>
</dbReference>
<protein>
    <submittedName>
        <fullName evidence="1">Uncharacterized protein</fullName>
    </submittedName>
</protein>